<dbReference type="SUPFAM" id="SSF53850">
    <property type="entry name" value="Periplasmic binding protein-like II"/>
    <property type="match status" value="1"/>
</dbReference>
<evidence type="ECO:0000313" key="2">
    <source>
        <dbReference type="EMBL" id="OZI38674.1"/>
    </source>
</evidence>
<protein>
    <submittedName>
        <fullName evidence="2">MFS transporter</fullName>
    </submittedName>
</protein>
<dbReference type="PANTHER" id="PTHR42928:SF5">
    <property type="entry name" value="BLR1237 PROTEIN"/>
    <property type="match status" value="1"/>
</dbReference>
<accession>A0A261SMM3</accession>
<comment type="caution">
    <text evidence="2">The sequence shown here is derived from an EMBL/GenBank/DDBJ whole genome shotgun (WGS) entry which is preliminary data.</text>
</comment>
<evidence type="ECO:0000313" key="3">
    <source>
        <dbReference type="Proteomes" id="UP000216020"/>
    </source>
</evidence>
<dbReference type="AlphaFoldDB" id="A0A261SMM3"/>
<dbReference type="EMBL" id="NEVM01000001">
    <property type="protein sequence ID" value="OZI38674.1"/>
    <property type="molecule type" value="Genomic_DNA"/>
</dbReference>
<organism evidence="2 3">
    <name type="scientific">Bordetella genomosp. 10</name>
    <dbReference type="NCBI Taxonomy" id="1416804"/>
    <lineage>
        <taxon>Bacteria</taxon>
        <taxon>Pseudomonadati</taxon>
        <taxon>Pseudomonadota</taxon>
        <taxon>Betaproteobacteria</taxon>
        <taxon>Burkholderiales</taxon>
        <taxon>Alcaligenaceae</taxon>
        <taxon>Bordetella</taxon>
    </lineage>
</organism>
<reference evidence="3" key="1">
    <citation type="submission" date="2017-05" db="EMBL/GenBank/DDBJ databases">
        <title>Complete and WGS of Bordetella genogroups.</title>
        <authorList>
            <person name="Spilker T."/>
            <person name="Lipuma J."/>
        </authorList>
    </citation>
    <scope>NUCLEOTIDE SEQUENCE [LARGE SCALE GENOMIC DNA]</scope>
    <source>
        <strain evidence="3">AU16122</strain>
    </source>
</reference>
<dbReference type="Proteomes" id="UP000216020">
    <property type="component" value="Unassembled WGS sequence"/>
</dbReference>
<dbReference type="Gene3D" id="3.40.190.10">
    <property type="entry name" value="Periplasmic binding protein-like II"/>
    <property type="match status" value="1"/>
</dbReference>
<proteinExistence type="inferred from homology"/>
<dbReference type="InterPro" id="IPR042100">
    <property type="entry name" value="Bug_dom1"/>
</dbReference>
<dbReference type="Pfam" id="PF03401">
    <property type="entry name" value="TctC"/>
    <property type="match status" value="1"/>
</dbReference>
<keyword evidence="3" id="KW-1185">Reference proteome</keyword>
<name>A0A261SMM3_9BORD</name>
<dbReference type="InterPro" id="IPR005064">
    <property type="entry name" value="BUG"/>
</dbReference>
<evidence type="ECO:0000256" key="1">
    <source>
        <dbReference type="ARBA" id="ARBA00006987"/>
    </source>
</evidence>
<comment type="similarity">
    <text evidence="1">Belongs to the UPF0065 (bug) family.</text>
</comment>
<sequence length="312" mass="32736">MTALCLPFAGMLDAHAQAAPWPTRPITYIAPYPAGSPVDVIARRVGQHLGQSLGQSVIVENKVGAGGVIGTNFVAKAPPDGYTLVAGSISTHAINVSLYPKLPYDPVKDFAPIALIGSSAMILVINPEKLPVKDIREFTAYARSHPGAIQFGSAGNGSSLHLAGELFKSMTHTDLTHIPYKGSVGAMNDLLGGHLDAMFENAPNALPHIQSGKLLALGVTSDHRLASLPNVPTIAESVAPGYSMATWHAVFAPARTPEAIVQKLSAAILDGLADPQEKRYFADRSIDLTPGGPDVLRDFVASEIKKGPVSSV</sequence>
<dbReference type="PIRSF" id="PIRSF017082">
    <property type="entry name" value="YflP"/>
    <property type="match status" value="1"/>
</dbReference>
<dbReference type="PANTHER" id="PTHR42928">
    <property type="entry name" value="TRICARBOXYLATE-BINDING PROTEIN"/>
    <property type="match status" value="1"/>
</dbReference>
<dbReference type="CDD" id="cd13578">
    <property type="entry name" value="PBP2_Bug27"/>
    <property type="match status" value="1"/>
</dbReference>
<gene>
    <name evidence="2" type="ORF">CAL29_07405</name>
</gene>
<dbReference type="Gene3D" id="3.40.190.150">
    <property type="entry name" value="Bordetella uptake gene, domain 1"/>
    <property type="match status" value="1"/>
</dbReference>